<keyword evidence="1" id="KW-0812">Transmembrane</keyword>
<dbReference type="InterPro" id="IPR007820">
    <property type="entry name" value="AbrB_fam"/>
</dbReference>
<keyword evidence="3" id="KW-1185">Reference proteome</keyword>
<dbReference type="NCBIfam" id="TIGR03082">
    <property type="entry name" value="Gneg_AbrB_dup"/>
    <property type="match status" value="2"/>
</dbReference>
<dbReference type="Proteomes" id="UP000516160">
    <property type="component" value="Chromosome"/>
</dbReference>
<keyword evidence="1" id="KW-1133">Transmembrane helix</keyword>
<evidence type="ECO:0000313" key="3">
    <source>
        <dbReference type="Proteomes" id="UP000516160"/>
    </source>
</evidence>
<reference evidence="2 3" key="1">
    <citation type="submission" date="2020-07" db="EMBL/GenBank/DDBJ databases">
        <title>Alkalicella. sp. LB2 genome.</title>
        <authorList>
            <person name="Postec A."/>
            <person name="Quemeneur M."/>
        </authorList>
    </citation>
    <scope>NUCLEOTIDE SEQUENCE [LARGE SCALE GENOMIC DNA]</scope>
    <source>
        <strain evidence="2 3">LB2</strain>
    </source>
</reference>
<evidence type="ECO:0000256" key="1">
    <source>
        <dbReference type="SAM" id="Phobius"/>
    </source>
</evidence>
<feature type="transmembrane region" description="Helical" evidence="1">
    <location>
        <begin position="77"/>
        <end position="100"/>
    </location>
</feature>
<dbReference type="KEGG" id="acae:HYG86_00015"/>
<dbReference type="EMBL" id="CP058559">
    <property type="protein sequence ID" value="QNO13276.1"/>
    <property type="molecule type" value="Genomic_DNA"/>
</dbReference>
<accession>A0A7G9W3L4</accession>
<feature type="transmembrane region" description="Helical" evidence="1">
    <location>
        <begin position="273"/>
        <end position="296"/>
    </location>
</feature>
<sequence length="358" mass="38011">MENLILTIIVGFIGGFTAFKLKVPAGMMVGSMIAIAAFNITTGRSFMPQDVRILTQMAAGAFIGSGVGRKDVMDIKYMIKSAILMVSSMMLLNILMGYIMSKTTGIDLVTSLFASAPGGIVDMSLISNDMGADTSKVAILQMVRLMIVFTVLPAIMKFIHTKVYANKGQDKVAMDEVAATVETSMDDKGKASKESFVNLLFTLGTAIALGLVGYKIGIPAGTMTFAMVGVGALNIFTGRGYMPLKLRRATQVFAGILIGSRMTYADVIALQSVLVPAIIMLVGIIVVNLCIGFIISKVSKIEITTALLASAPGGLSDMALIARELGGDGPKVAILQLARYVCIVAFYPIVIRYVSMIL</sequence>
<organism evidence="2 3">
    <name type="scientific">Alkalicella caledoniensis</name>
    <dbReference type="NCBI Taxonomy" id="2731377"/>
    <lineage>
        <taxon>Bacteria</taxon>
        <taxon>Bacillati</taxon>
        <taxon>Bacillota</taxon>
        <taxon>Clostridia</taxon>
        <taxon>Eubacteriales</taxon>
        <taxon>Proteinivoracaceae</taxon>
        <taxon>Alkalicella</taxon>
    </lineage>
</organism>
<feature type="transmembrane region" description="Helical" evidence="1">
    <location>
        <begin position="138"/>
        <end position="159"/>
    </location>
</feature>
<feature type="transmembrane region" description="Helical" evidence="1">
    <location>
        <begin position="195"/>
        <end position="214"/>
    </location>
</feature>
<dbReference type="InterPro" id="IPR017516">
    <property type="entry name" value="AbrB_dup"/>
</dbReference>
<proteinExistence type="predicted"/>
<evidence type="ECO:0000313" key="2">
    <source>
        <dbReference type="EMBL" id="QNO13276.1"/>
    </source>
</evidence>
<feature type="transmembrane region" description="Helical" evidence="1">
    <location>
        <begin position="334"/>
        <end position="354"/>
    </location>
</feature>
<dbReference type="RefSeq" id="WP_213166952.1">
    <property type="nucleotide sequence ID" value="NZ_CP058559.1"/>
</dbReference>
<dbReference type="AlphaFoldDB" id="A0A7G9W3L4"/>
<dbReference type="GO" id="GO:0016020">
    <property type="term" value="C:membrane"/>
    <property type="evidence" value="ECO:0007669"/>
    <property type="project" value="InterPro"/>
</dbReference>
<feature type="transmembrane region" description="Helical" evidence="1">
    <location>
        <begin position="220"/>
        <end position="237"/>
    </location>
</feature>
<protein>
    <submittedName>
        <fullName evidence="2">AbrB family transcriptional regulator</fullName>
    </submittedName>
</protein>
<dbReference type="PIRSF" id="PIRSF038991">
    <property type="entry name" value="Protein_AbrB"/>
    <property type="match status" value="1"/>
</dbReference>
<dbReference type="PANTHER" id="PTHR38457">
    <property type="entry name" value="REGULATOR ABRB-RELATED"/>
    <property type="match status" value="1"/>
</dbReference>
<dbReference type="PANTHER" id="PTHR38457:SF1">
    <property type="entry name" value="REGULATOR ABRB-RELATED"/>
    <property type="match status" value="1"/>
</dbReference>
<keyword evidence="1" id="KW-0472">Membrane</keyword>
<name>A0A7G9W3L4_ALKCA</name>
<gene>
    <name evidence="2" type="ORF">HYG86_00015</name>
</gene>
<dbReference type="Pfam" id="PF05145">
    <property type="entry name" value="AbrB"/>
    <property type="match status" value="1"/>
</dbReference>
<dbReference type="GO" id="GO:0010468">
    <property type="term" value="P:regulation of gene expression"/>
    <property type="evidence" value="ECO:0007669"/>
    <property type="project" value="InterPro"/>
</dbReference>